<dbReference type="SUPFAM" id="SSF52540">
    <property type="entry name" value="P-loop containing nucleoside triphosphate hydrolases"/>
    <property type="match status" value="1"/>
</dbReference>
<keyword evidence="2" id="KW-0813">Transport</keyword>
<keyword evidence="3" id="KW-1003">Cell membrane</keyword>
<evidence type="ECO:0000256" key="4">
    <source>
        <dbReference type="ARBA" id="ARBA00022692"/>
    </source>
</evidence>
<dbReference type="InterPro" id="IPR003439">
    <property type="entry name" value="ABC_transporter-like_ATP-bd"/>
</dbReference>
<dbReference type="PROSITE" id="PS50929">
    <property type="entry name" value="ABC_TM1F"/>
    <property type="match status" value="1"/>
</dbReference>
<evidence type="ECO:0000256" key="1">
    <source>
        <dbReference type="ARBA" id="ARBA00004651"/>
    </source>
</evidence>
<dbReference type="AlphaFoldDB" id="A0A9D1P7S8"/>
<organism evidence="12 13">
    <name type="scientific">Candidatus Ornithocaccomicrobium faecavium</name>
    <dbReference type="NCBI Taxonomy" id="2840890"/>
    <lineage>
        <taxon>Bacteria</taxon>
        <taxon>Bacillati</taxon>
        <taxon>Bacillota</taxon>
        <taxon>Clostridia</taxon>
        <taxon>Candidatus Ornithocaccomicrobium</taxon>
    </lineage>
</organism>
<gene>
    <name evidence="12" type="ORF">IAA64_09155</name>
</gene>
<dbReference type="GO" id="GO:0015421">
    <property type="term" value="F:ABC-type oligopeptide transporter activity"/>
    <property type="evidence" value="ECO:0007669"/>
    <property type="project" value="TreeGrafter"/>
</dbReference>
<evidence type="ECO:0000256" key="2">
    <source>
        <dbReference type="ARBA" id="ARBA00022448"/>
    </source>
</evidence>
<dbReference type="Pfam" id="PF00664">
    <property type="entry name" value="ABC_membrane"/>
    <property type="match status" value="1"/>
</dbReference>
<dbReference type="InterPro" id="IPR039421">
    <property type="entry name" value="Type_1_exporter"/>
</dbReference>
<feature type="transmembrane region" description="Helical" evidence="9">
    <location>
        <begin position="48"/>
        <end position="69"/>
    </location>
</feature>
<comment type="caution">
    <text evidence="12">The sequence shown here is derived from an EMBL/GenBank/DDBJ whole genome shotgun (WGS) entry which is preliminary data.</text>
</comment>
<feature type="domain" description="ABC transporter" evidence="10">
    <location>
        <begin position="336"/>
        <end position="570"/>
    </location>
</feature>
<proteinExistence type="predicted"/>
<name>A0A9D1P7S8_9FIRM</name>
<dbReference type="FunFam" id="1.20.1560.10:FF:000011">
    <property type="entry name" value="Multidrug ABC transporter ATP-binding protein"/>
    <property type="match status" value="1"/>
</dbReference>
<evidence type="ECO:0000259" key="11">
    <source>
        <dbReference type="PROSITE" id="PS50929"/>
    </source>
</evidence>
<dbReference type="GO" id="GO:0005524">
    <property type="term" value="F:ATP binding"/>
    <property type="evidence" value="ECO:0007669"/>
    <property type="project" value="UniProtKB-KW"/>
</dbReference>
<dbReference type="Proteomes" id="UP000886884">
    <property type="component" value="Unassembled WGS sequence"/>
</dbReference>
<dbReference type="PROSITE" id="PS50893">
    <property type="entry name" value="ABC_TRANSPORTER_2"/>
    <property type="match status" value="1"/>
</dbReference>
<accession>A0A9D1P7S8</accession>
<evidence type="ECO:0000256" key="8">
    <source>
        <dbReference type="ARBA" id="ARBA00023136"/>
    </source>
</evidence>
<evidence type="ECO:0000256" key="9">
    <source>
        <dbReference type="SAM" id="Phobius"/>
    </source>
</evidence>
<dbReference type="FunFam" id="3.40.50.300:FF:000287">
    <property type="entry name" value="Multidrug ABC transporter ATP-binding protein"/>
    <property type="match status" value="1"/>
</dbReference>
<evidence type="ECO:0000313" key="12">
    <source>
        <dbReference type="EMBL" id="HIV28126.1"/>
    </source>
</evidence>
<keyword evidence="7 9" id="KW-1133">Transmembrane helix</keyword>
<dbReference type="Gene3D" id="1.20.1560.10">
    <property type="entry name" value="ABC transporter type 1, transmembrane domain"/>
    <property type="match status" value="1"/>
</dbReference>
<keyword evidence="6 12" id="KW-0067">ATP-binding</keyword>
<evidence type="ECO:0000256" key="5">
    <source>
        <dbReference type="ARBA" id="ARBA00022741"/>
    </source>
</evidence>
<dbReference type="PANTHER" id="PTHR43394:SF1">
    <property type="entry name" value="ATP-BINDING CASSETTE SUB-FAMILY B MEMBER 10, MITOCHONDRIAL"/>
    <property type="match status" value="1"/>
</dbReference>
<evidence type="ECO:0000256" key="3">
    <source>
        <dbReference type="ARBA" id="ARBA00022475"/>
    </source>
</evidence>
<dbReference type="CDD" id="cd18778">
    <property type="entry name" value="ABC_6TM_exporter_like"/>
    <property type="match status" value="1"/>
</dbReference>
<evidence type="ECO:0000259" key="10">
    <source>
        <dbReference type="PROSITE" id="PS50893"/>
    </source>
</evidence>
<protein>
    <submittedName>
        <fullName evidence="12">ABC transporter ATP-binding protein</fullName>
    </submittedName>
</protein>
<keyword evidence="4 9" id="KW-0812">Transmembrane</keyword>
<dbReference type="InterPro" id="IPR003593">
    <property type="entry name" value="AAA+_ATPase"/>
</dbReference>
<comment type="subcellular location">
    <subcellularLocation>
        <location evidence="1">Cell membrane</location>
        <topology evidence="1">Multi-pass membrane protein</topology>
    </subcellularLocation>
</comment>
<dbReference type="InterPro" id="IPR017871">
    <property type="entry name" value="ABC_transporter-like_CS"/>
</dbReference>
<reference evidence="12" key="1">
    <citation type="submission" date="2020-10" db="EMBL/GenBank/DDBJ databases">
        <authorList>
            <person name="Gilroy R."/>
        </authorList>
    </citation>
    <scope>NUCLEOTIDE SEQUENCE</scope>
    <source>
        <strain evidence="12">CHK183-6373</strain>
    </source>
</reference>
<dbReference type="PROSITE" id="PS00211">
    <property type="entry name" value="ABC_TRANSPORTER_1"/>
    <property type="match status" value="1"/>
</dbReference>
<dbReference type="Pfam" id="PF00005">
    <property type="entry name" value="ABC_tran"/>
    <property type="match status" value="1"/>
</dbReference>
<evidence type="ECO:0000256" key="6">
    <source>
        <dbReference type="ARBA" id="ARBA00022840"/>
    </source>
</evidence>
<reference evidence="12" key="2">
    <citation type="journal article" date="2021" name="PeerJ">
        <title>Extensive microbial diversity within the chicken gut microbiome revealed by metagenomics and culture.</title>
        <authorList>
            <person name="Gilroy R."/>
            <person name="Ravi A."/>
            <person name="Getino M."/>
            <person name="Pursley I."/>
            <person name="Horton D.L."/>
            <person name="Alikhan N.F."/>
            <person name="Baker D."/>
            <person name="Gharbi K."/>
            <person name="Hall N."/>
            <person name="Watson M."/>
            <person name="Adriaenssens E.M."/>
            <person name="Foster-Nyarko E."/>
            <person name="Jarju S."/>
            <person name="Secka A."/>
            <person name="Antonio M."/>
            <person name="Oren A."/>
            <person name="Chaudhuri R.R."/>
            <person name="La Ragione R."/>
            <person name="Hildebrand F."/>
            <person name="Pallen M.J."/>
        </authorList>
    </citation>
    <scope>NUCLEOTIDE SEQUENCE</scope>
    <source>
        <strain evidence="12">CHK183-6373</strain>
    </source>
</reference>
<dbReference type="EMBL" id="DVOT01000163">
    <property type="protein sequence ID" value="HIV28126.1"/>
    <property type="molecule type" value="Genomic_DNA"/>
</dbReference>
<dbReference type="GO" id="GO:0016887">
    <property type="term" value="F:ATP hydrolysis activity"/>
    <property type="evidence" value="ECO:0007669"/>
    <property type="project" value="InterPro"/>
</dbReference>
<dbReference type="InterPro" id="IPR036640">
    <property type="entry name" value="ABC1_TM_sf"/>
</dbReference>
<dbReference type="GO" id="GO:0005886">
    <property type="term" value="C:plasma membrane"/>
    <property type="evidence" value="ECO:0007669"/>
    <property type="project" value="UniProtKB-SubCell"/>
</dbReference>
<feature type="transmembrane region" description="Helical" evidence="9">
    <location>
        <begin position="247"/>
        <end position="267"/>
    </location>
</feature>
<keyword evidence="5" id="KW-0547">Nucleotide-binding</keyword>
<dbReference type="InterPro" id="IPR011527">
    <property type="entry name" value="ABC1_TM_dom"/>
</dbReference>
<evidence type="ECO:0000256" key="7">
    <source>
        <dbReference type="ARBA" id="ARBA00022989"/>
    </source>
</evidence>
<feature type="transmembrane region" description="Helical" evidence="9">
    <location>
        <begin position="138"/>
        <end position="171"/>
    </location>
</feature>
<dbReference type="SMART" id="SM00382">
    <property type="entry name" value="AAA"/>
    <property type="match status" value="1"/>
</dbReference>
<dbReference type="Gene3D" id="3.40.50.300">
    <property type="entry name" value="P-loop containing nucleotide triphosphate hydrolases"/>
    <property type="match status" value="1"/>
</dbReference>
<evidence type="ECO:0000313" key="13">
    <source>
        <dbReference type="Proteomes" id="UP000886884"/>
    </source>
</evidence>
<feature type="domain" description="ABC transmembrane type-1" evidence="11">
    <location>
        <begin position="19"/>
        <end position="301"/>
    </location>
</feature>
<keyword evidence="8 9" id="KW-0472">Membrane</keyword>
<sequence>MKMAWRLIKMAREHWGVLIVAALALIGAAAMGLVTPGIVQKLTALLESNAATVGELATLCLILVGAYALRMVCRFGAMYLSHLGAWSFVADLTFQIYDKLQTLSQRYFSDKQTGELMSRMVNDTRQIEMLVAHALPDLVSSLLVVLGVTVMLFVINPLLALLTLLPVPLILFVSTRFSRKVAPLFRINQVVLGEINGALQDNLSGMKEIQAFGKEGWEHDKLDAYRRKYAQVNIRANKANGLFHPSVEFLTSLGTVVVVGLGGYMAMGGAMDISEVVGFLMYLSLFYQPLTTLARLVEDVQVSFAGAVRVFEILDAQSEIVEKPGAIEIGRTDGSVEFRHVSFAYDPREPVLDDVSFQARPGEMIALVGPTGVGKTTIVSLMERFYDVEKGAITIGGYDVRDVTLSSLRKQMSLVLQDVFLFNGTIAENIAYGVNRASREEIVAAAKAACADEFIMAMPEGYDTVVGERGTRLSGGQKQRLAIARAILRDAPILVLDEATSAVDNRTEREIQRAIEGLAGTRTMIVIAHRLTTIQRADQILVLEEGRVVERGTHEELLRRGGAYEKMVNALEG</sequence>
<dbReference type="SUPFAM" id="SSF90123">
    <property type="entry name" value="ABC transporter transmembrane region"/>
    <property type="match status" value="1"/>
</dbReference>
<dbReference type="InterPro" id="IPR027417">
    <property type="entry name" value="P-loop_NTPase"/>
</dbReference>
<dbReference type="PANTHER" id="PTHR43394">
    <property type="entry name" value="ATP-DEPENDENT PERMEASE MDL1, MITOCHONDRIAL"/>
    <property type="match status" value="1"/>
</dbReference>